<comment type="pathway">
    <text evidence="1">Protein modification; protein ubiquitination.</text>
</comment>
<dbReference type="InterPro" id="IPR000210">
    <property type="entry name" value="BTB/POZ_dom"/>
</dbReference>
<organism evidence="3 4">
    <name type="scientific">Riccia sorocarpa</name>
    <dbReference type="NCBI Taxonomy" id="122646"/>
    <lineage>
        <taxon>Eukaryota</taxon>
        <taxon>Viridiplantae</taxon>
        <taxon>Streptophyta</taxon>
        <taxon>Embryophyta</taxon>
        <taxon>Marchantiophyta</taxon>
        <taxon>Marchantiopsida</taxon>
        <taxon>Marchantiidae</taxon>
        <taxon>Marchantiales</taxon>
        <taxon>Ricciaceae</taxon>
        <taxon>Riccia</taxon>
    </lineage>
</organism>
<dbReference type="Pfam" id="PF00651">
    <property type="entry name" value="BTB"/>
    <property type="match status" value="1"/>
</dbReference>
<evidence type="ECO:0000259" key="2">
    <source>
        <dbReference type="Pfam" id="PF00651"/>
    </source>
</evidence>
<dbReference type="InterPro" id="IPR011333">
    <property type="entry name" value="SKP1/BTB/POZ_sf"/>
</dbReference>
<sequence length="142" mass="16190">MVNYCYTANVDFTSEAPAEEVLKVADKYNLSRLRSKCLSHLCGNVDKNNIFDRLAVAELYDDKTLKYSIERFFATNPSWVYSSVAKRLCKRKTSCRKWELGVIAREVEWRLAIASSELYASPSDPAGFSASRPIEHESMYSV</sequence>
<dbReference type="Gene3D" id="3.30.710.10">
    <property type="entry name" value="Potassium Channel Kv1.1, Chain A"/>
    <property type="match status" value="1"/>
</dbReference>
<evidence type="ECO:0000313" key="3">
    <source>
        <dbReference type="EMBL" id="KAL3682446.1"/>
    </source>
</evidence>
<evidence type="ECO:0000256" key="1">
    <source>
        <dbReference type="ARBA" id="ARBA00004906"/>
    </source>
</evidence>
<dbReference type="AlphaFoldDB" id="A0ABD3GUW6"/>
<dbReference type="PANTHER" id="PTHR24413">
    <property type="entry name" value="SPECKLE-TYPE POZ PROTEIN"/>
    <property type="match status" value="1"/>
</dbReference>
<dbReference type="EMBL" id="JBJQOH010000006">
    <property type="protein sequence ID" value="KAL3682446.1"/>
    <property type="molecule type" value="Genomic_DNA"/>
</dbReference>
<proteinExistence type="predicted"/>
<gene>
    <name evidence="3" type="ORF">R1sor_000468</name>
</gene>
<evidence type="ECO:0000313" key="4">
    <source>
        <dbReference type="Proteomes" id="UP001633002"/>
    </source>
</evidence>
<feature type="domain" description="BTB" evidence="2">
    <location>
        <begin position="1"/>
        <end position="43"/>
    </location>
</feature>
<dbReference type="Proteomes" id="UP001633002">
    <property type="component" value="Unassembled WGS sequence"/>
</dbReference>
<accession>A0ABD3GUW6</accession>
<name>A0ABD3GUW6_9MARC</name>
<protein>
    <recommendedName>
        <fullName evidence="2">BTB domain-containing protein</fullName>
    </recommendedName>
</protein>
<dbReference type="SUPFAM" id="SSF54695">
    <property type="entry name" value="POZ domain"/>
    <property type="match status" value="1"/>
</dbReference>
<comment type="caution">
    <text evidence="3">The sequence shown here is derived from an EMBL/GenBank/DDBJ whole genome shotgun (WGS) entry which is preliminary data.</text>
</comment>
<reference evidence="3 4" key="1">
    <citation type="submission" date="2024-09" db="EMBL/GenBank/DDBJ databases">
        <title>Chromosome-scale assembly of Riccia sorocarpa.</title>
        <authorList>
            <person name="Paukszto L."/>
        </authorList>
    </citation>
    <scope>NUCLEOTIDE SEQUENCE [LARGE SCALE GENOMIC DNA]</scope>
    <source>
        <strain evidence="3">LP-2024</strain>
        <tissue evidence="3">Aerial parts of the thallus</tissue>
    </source>
</reference>
<keyword evidence="4" id="KW-1185">Reference proteome</keyword>